<reference evidence="1" key="1">
    <citation type="submission" date="2023-05" db="EMBL/GenBank/DDBJ databases">
        <title>Comparative genomics of Bacillaceae isolates and their secondary metabolite potential.</title>
        <authorList>
            <person name="Song L."/>
            <person name="Nielsen L.J."/>
            <person name="Mohite O."/>
            <person name="Xu X."/>
            <person name="Weber T."/>
            <person name="Kovacs A.T."/>
        </authorList>
    </citation>
    <scope>NUCLEOTIDE SEQUENCE</scope>
    <source>
        <strain evidence="1">XLM17</strain>
    </source>
</reference>
<keyword evidence="2" id="KW-1185">Reference proteome</keyword>
<dbReference type="AlphaFoldDB" id="A0AA95MSB9"/>
<dbReference type="Proteomes" id="UP001178288">
    <property type="component" value="Chromosome"/>
</dbReference>
<dbReference type="InterPro" id="IPR009702">
    <property type="entry name" value="DUF1284"/>
</dbReference>
<proteinExistence type="predicted"/>
<evidence type="ECO:0000313" key="2">
    <source>
        <dbReference type="Proteomes" id="UP001178288"/>
    </source>
</evidence>
<name>A0AA95MSB9_9BACI</name>
<dbReference type="EMBL" id="CP126114">
    <property type="protein sequence ID" value="WHY88532.1"/>
    <property type="molecule type" value="Genomic_DNA"/>
</dbReference>
<evidence type="ECO:0000313" key="1">
    <source>
        <dbReference type="EMBL" id="WHY88532.1"/>
    </source>
</evidence>
<organism evidence="1 2">
    <name type="scientific">Neobacillus novalis</name>
    <dbReference type="NCBI Taxonomy" id="220687"/>
    <lineage>
        <taxon>Bacteria</taxon>
        <taxon>Bacillati</taxon>
        <taxon>Bacillota</taxon>
        <taxon>Bacilli</taxon>
        <taxon>Bacillales</taxon>
        <taxon>Bacillaceae</taxon>
        <taxon>Neobacillus</taxon>
    </lineage>
</organism>
<dbReference type="RefSeq" id="WP_066086567.1">
    <property type="nucleotide sequence ID" value="NZ_CP126114.1"/>
</dbReference>
<sequence>MYQLRGHHLFCLLGYRGMGYSKEYVENMTRLHQILRNNPKTLIQLVKGPDQLCEKYPNSGECHCQNDQIYERDSVILDKMDLKIGQILKWDDIESRIRKHVKPSDIQVVCETCSWRSYGVCEEGIREIHEGKGLREIQ</sequence>
<dbReference type="Pfam" id="PF06935">
    <property type="entry name" value="DUF1284"/>
    <property type="match status" value="1"/>
</dbReference>
<dbReference type="KEGG" id="nnv:QNH39_12115"/>
<gene>
    <name evidence="1" type="ORF">QNH39_12115</name>
</gene>
<accession>A0AA95MSB9</accession>
<protein>
    <submittedName>
        <fullName evidence="1">DUF1284 domain-containing protein</fullName>
    </submittedName>
</protein>